<gene>
    <name evidence="3" type="ORF">MAR_016977</name>
</gene>
<dbReference type="Pfam" id="PF01156">
    <property type="entry name" value="IU_nuc_hydro"/>
    <property type="match status" value="1"/>
</dbReference>
<sequence length="316" mass="34383">MIRKLIIDVDTGVDDAQAIMLALSCTEVEVVAITCVSGNVHVDQVCTNTIKVLAACGRLDIPVYRGADKSLIGGGMEATHYHGVDGLSDAGIEMDVSGTKVQKEHAVPAIIKLVNQYPEEITLVALAPLTNIALAIRQDPGLGRKLAGVTIMGGNTQGVGNSTVCAEFNFAADPDAAFVVLQELNVRPTILPWEVNLSGTSCQPWDWFDEWIKTDSEKARFMKAIVQLPVHRQRVVGKMPFYRSCDLSAMATVIDPEVIAETQEVYATVELAGNYTRGMMVVDWNGRLGKSTNLTLVKEFNPGKARPHFERMLLDV</sequence>
<dbReference type="Proteomes" id="UP001164746">
    <property type="component" value="Chromosome 6"/>
</dbReference>
<evidence type="ECO:0000313" key="4">
    <source>
        <dbReference type="Proteomes" id="UP001164746"/>
    </source>
</evidence>
<dbReference type="CDD" id="cd02649">
    <property type="entry name" value="nuc_hydro_CeIAG"/>
    <property type="match status" value="1"/>
</dbReference>
<name>A0ABY7ECY1_MYAAR</name>
<evidence type="ECO:0000256" key="1">
    <source>
        <dbReference type="ARBA" id="ARBA00009176"/>
    </source>
</evidence>
<dbReference type="PANTHER" id="PTHR46190:SF1">
    <property type="entry name" value="SI:CH211-201H21.5"/>
    <property type="match status" value="1"/>
</dbReference>
<reference evidence="3" key="1">
    <citation type="submission" date="2022-11" db="EMBL/GenBank/DDBJ databases">
        <title>Centuries of genome instability and evolution in soft-shell clam transmissible cancer (bioRxiv).</title>
        <authorList>
            <person name="Hart S.F.M."/>
            <person name="Yonemitsu M.A."/>
            <person name="Giersch R.M."/>
            <person name="Beal B.F."/>
            <person name="Arriagada G."/>
            <person name="Davis B.W."/>
            <person name="Ostrander E.A."/>
            <person name="Goff S.P."/>
            <person name="Metzger M.J."/>
        </authorList>
    </citation>
    <scope>NUCLEOTIDE SEQUENCE</scope>
    <source>
        <strain evidence="3">MELC-2E11</strain>
        <tissue evidence="3">Siphon/mantle</tissue>
    </source>
</reference>
<dbReference type="InterPro" id="IPR001910">
    <property type="entry name" value="Inosine/uridine_hydrolase_dom"/>
</dbReference>
<feature type="domain" description="Inosine/uridine-preferring nucleoside hydrolase" evidence="2">
    <location>
        <begin position="5"/>
        <end position="302"/>
    </location>
</feature>
<dbReference type="InterPro" id="IPR052775">
    <property type="entry name" value="IUN_hydrolase"/>
</dbReference>
<dbReference type="Gene3D" id="3.90.245.10">
    <property type="entry name" value="Ribonucleoside hydrolase-like"/>
    <property type="match status" value="1"/>
</dbReference>
<dbReference type="SUPFAM" id="SSF53590">
    <property type="entry name" value="Nucleoside hydrolase"/>
    <property type="match status" value="1"/>
</dbReference>
<dbReference type="PANTHER" id="PTHR46190">
    <property type="entry name" value="SI:CH211-201H21.5-RELATED"/>
    <property type="match status" value="1"/>
</dbReference>
<protein>
    <submittedName>
        <fullName evidence="3">IUNH-like protein</fullName>
    </submittedName>
</protein>
<dbReference type="InterPro" id="IPR036452">
    <property type="entry name" value="Ribo_hydro-like"/>
</dbReference>
<keyword evidence="4" id="KW-1185">Reference proteome</keyword>
<dbReference type="EMBL" id="CP111017">
    <property type="protein sequence ID" value="WAR07019.1"/>
    <property type="molecule type" value="Genomic_DNA"/>
</dbReference>
<organism evidence="3 4">
    <name type="scientific">Mya arenaria</name>
    <name type="common">Soft-shell clam</name>
    <dbReference type="NCBI Taxonomy" id="6604"/>
    <lineage>
        <taxon>Eukaryota</taxon>
        <taxon>Metazoa</taxon>
        <taxon>Spiralia</taxon>
        <taxon>Lophotrochozoa</taxon>
        <taxon>Mollusca</taxon>
        <taxon>Bivalvia</taxon>
        <taxon>Autobranchia</taxon>
        <taxon>Heteroconchia</taxon>
        <taxon>Euheterodonta</taxon>
        <taxon>Imparidentia</taxon>
        <taxon>Neoheterodontei</taxon>
        <taxon>Myida</taxon>
        <taxon>Myoidea</taxon>
        <taxon>Myidae</taxon>
        <taxon>Mya</taxon>
    </lineage>
</organism>
<comment type="similarity">
    <text evidence="1">Belongs to the IUNH family.</text>
</comment>
<evidence type="ECO:0000313" key="3">
    <source>
        <dbReference type="EMBL" id="WAR07019.1"/>
    </source>
</evidence>
<proteinExistence type="inferred from homology"/>
<accession>A0ABY7ECY1</accession>
<evidence type="ECO:0000259" key="2">
    <source>
        <dbReference type="Pfam" id="PF01156"/>
    </source>
</evidence>